<protein>
    <submittedName>
        <fullName evidence="2">Uncharacterized protein</fullName>
    </submittedName>
</protein>
<accession>A0A6A5UYP2</accession>
<reference evidence="2" key="1">
    <citation type="journal article" date="2020" name="Stud. Mycol.">
        <title>101 Dothideomycetes genomes: a test case for predicting lifestyles and emergence of pathogens.</title>
        <authorList>
            <person name="Haridas S."/>
            <person name="Albert R."/>
            <person name="Binder M."/>
            <person name="Bloem J."/>
            <person name="Labutti K."/>
            <person name="Salamov A."/>
            <person name="Andreopoulos B."/>
            <person name="Baker S."/>
            <person name="Barry K."/>
            <person name="Bills G."/>
            <person name="Bluhm B."/>
            <person name="Cannon C."/>
            <person name="Castanera R."/>
            <person name="Culley D."/>
            <person name="Daum C."/>
            <person name="Ezra D."/>
            <person name="Gonzalez J."/>
            <person name="Henrissat B."/>
            <person name="Kuo A."/>
            <person name="Liang C."/>
            <person name="Lipzen A."/>
            <person name="Lutzoni F."/>
            <person name="Magnuson J."/>
            <person name="Mondo S."/>
            <person name="Nolan M."/>
            <person name="Ohm R."/>
            <person name="Pangilinan J."/>
            <person name="Park H.-J."/>
            <person name="Ramirez L."/>
            <person name="Alfaro M."/>
            <person name="Sun H."/>
            <person name="Tritt A."/>
            <person name="Yoshinaga Y."/>
            <person name="Zwiers L.-H."/>
            <person name="Turgeon B."/>
            <person name="Goodwin S."/>
            <person name="Spatafora J."/>
            <person name="Crous P."/>
            <person name="Grigoriev I."/>
        </authorList>
    </citation>
    <scope>NUCLEOTIDE SEQUENCE</scope>
    <source>
        <strain evidence="2">CBS 107.79</strain>
    </source>
</reference>
<evidence type="ECO:0000313" key="3">
    <source>
        <dbReference type="Proteomes" id="UP000800036"/>
    </source>
</evidence>
<feature type="region of interest" description="Disordered" evidence="1">
    <location>
        <begin position="224"/>
        <end position="263"/>
    </location>
</feature>
<keyword evidence="3" id="KW-1185">Reference proteome</keyword>
<dbReference type="Proteomes" id="UP000800036">
    <property type="component" value="Unassembled WGS sequence"/>
</dbReference>
<gene>
    <name evidence="2" type="ORF">BU23DRAFT_255862</name>
</gene>
<name>A0A6A5UYP2_9PLEO</name>
<dbReference type="AlphaFoldDB" id="A0A6A5UYP2"/>
<organism evidence="2 3">
    <name type="scientific">Bimuria novae-zelandiae CBS 107.79</name>
    <dbReference type="NCBI Taxonomy" id="1447943"/>
    <lineage>
        <taxon>Eukaryota</taxon>
        <taxon>Fungi</taxon>
        <taxon>Dikarya</taxon>
        <taxon>Ascomycota</taxon>
        <taxon>Pezizomycotina</taxon>
        <taxon>Dothideomycetes</taxon>
        <taxon>Pleosporomycetidae</taxon>
        <taxon>Pleosporales</taxon>
        <taxon>Massarineae</taxon>
        <taxon>Didymosphaeriaceae</taxon>
        <taxon>Bimuria</taxon>
    </lineage>
</organism>
<feature type="compositionally biased region" description="Basic and acidic residues" evidence="1">
    <location>
        <begin position="236"/>
        <end position="263"/>
    </location>
</feature>
<dbReference type="EMBL" id="ML976715">
    <property type="protein sequence ID" value="KAF1968942.1"/>
    <property type="molecule type" value="Genomic_DNA"/>
</dbReference>
<sequence>MPLTRSQRRAIIREEARQKATNEPELRGQQSPIPAQHLGMTNIDAGDPLSLGRWLCLAICYLCAPVLYVANYVHNTYTHLSREASADDYIITVEVVLAVEDEYGMKSEQRHYARAFLDTGLHVDYDGIMSRNFVNRFQGFRWMPCEILPSLDVLGGRQTDFVGIVQGRWAARRSTKFLDSRFLVQEDDTFDVVIGADMVIKSRLFRGLPFGYAGLRAELPAVDKSKNSLHQQNQDAKSKQNVAEKQDRRNKTKSKGDQKQTKT</sequence>
<evidence type="ECO:0000256" key="1">
    <source>
        <dbReference type="SAM" id="MobiDB-lite"/>
    </source>
</evidence>
<evidence type="ECO:0000313" key="2">
    <source>
        <dbReference type="EMBL" id="KAF1968942.1"/>
    </source>
</evidence>
<proteinExistence type="predicted"/>